<dbReference type="InterPro" id="IPR022385">
    <property type="entry name" value="Rhs_assc_core"/>
</dbReference>
<feature type="transmembrane region" description="Helical" evidence="1">
    <location>
        <begin position="1912"/>
        <end position="1934"/>
    </location>
</feature>
<evidence type="ECO:0000256" key="1">
    <source>
        <dbReference type="SAM" id="Phobius"/>
    </source>
</evidence>
<evidence type="ECO:0000313" key="2">
    <source>
        <dbReference type="EMBL" id="EOO01869.1"/>
    </source>
</evidence>
<organism evidence="2 3">
    <name type="scientific">Phaeoacremonium minimum (strain UCR-PA7)</name>
    <name type="common">Esca disease fungus</name>
    <name type="synonym">Togninia minima</name>
    <dbReference type="NCBI Taxonomy" id="1286976"/>
    <lineage>
        <taxon>Eukaryota</taxon>
        <taxon>Fungi</taxon>
        <taxon>Dikarya</taxon>
        <taxon>Ascomycota</taxon>
        <taxon>Pezizomycotina</taxon>
        <taxon>Sordariomycetes</taxon>
        <taxon>Sordariomycetidae</taxon>
        <taxon>Togniniales</taxon>
        <taxon>Togniniaceae</taxon>
        <taxon>Phaeoacremonium</taxon>
    </lineage>
</organism>
<keyword evidence="1" id="KW-0812">Transmembrane</keyword>
<gene>
    <name evidence="2" type="ORF">UCRPA7_2631</name>
</gene>
<keyword evidence="1" id="KW-0472">Membrane</keyword>
<dbReference type="RefSeq" id="XP_007913372.1">
    <property type="nucleotide sequence ID" value="XM_007915181.1"/>
</dbReference>
<sequence>MSDYNAAIGRRQGKVDTDDNGLSRYMLKIETPGGIKSGNEPDLSLQYSQGTPNGIMGFSWALGGVSSIHLGAPKVVYDKVNKPPTNYDYYTPKLIMDGLDLLNIQGDYNGPNTVYTTETNNTGLTVTALGEGSGFLAQDNMGRKIEYGTTPDSRIVSADNKAREWRVKKQTDYHGNTMLYNYIMSPQPPDATKDVNTSYLASIYYCSNSVTNAPATRCVTFDYQPRPDLVTQSIEGNIITWANLLSSISIGVVVGGQLKINRSYSLTYGQSPTTGDSYLLQVVESAQGGSERVSLLPSSFTYTTPGVSPADVFKTVPANPFSAEKVVIAMIPLNMTGKALADIACMAWDQSAKTLTVKTYMADRDADAIPSISWSPSEKNVQLNMPRWDPTQKDAVMPDFLTPDLHGDGRSDLIIPFENDQGNLEFFLSQSNGVSLTAIQQNKKTPFQWNSESKFMAMDMTGTGVADVVQIYKNGSTISFRNFPGVADKSGDIGLGDAVETNTQIAFENTIEWFLLKHSGTGAVSLVRVWQEFLTEDPNQYQIKTSSFRCTDVFDSRKGFDLNNVVESLLGGPFAKGDPKWSVLSCDINGDGTQDIVLGKAEYASPNTTFTFQVSLGDGLGGFGHCSKLVKTVEAPEPKGDGNFSVTNINGGLYPSLAYIFQRKDNSNFVCLSVDGLSDGTVSNVTQYPVTTDPGFANTQVIPADLNGTGMGDWLFYSLNADTGPPTIAPVYNTAHPTDLLSSAQDSMGLMTTVSYGCLSDGAVYNSGIDWKSYTDTDPENYIVQGAPNYVVTSLKHTNNAATNSLAFEVLLQKTYRQARVNSCGRGWLGFESINTTNATDKILTVEHYFQPFPKTGIKSQIETKTLQDVLLSSQTTDYDLVKVPTNAWNIYHVNKIFDKLETGGENGRIQLTQFTTDENGNVTTKYSSDIQSGITVFESWERCTYVTIKGITGLLTGKKLSSKEANQDVSKFEDGDATLTQYTYSTDTALLQTVLRWSSDVGKFLVTTFEFDTYGNETSMSDPAGLKTTTTYDSMFNNLPIKQIEVGEGVFTTQFVAYDQASGKVVAKLETNGRLVCSRVDGFGRNVETRMKSIAPGKLTVTGKDFFSQKPFLAFSTFADQLSSADCLLDPFQEYSYNRFESAGKPYLTKNTLSYFNEEDSGQHEVVEVLDCTGQKVMQRSRQGVDPAISQQNTHVTWKYWTYDSRGNVLFESFLLPTAWNNFEPHYQPSDGTTSVFDELGRVLSQTRPSHNSSDPSFNVVSSLQYSIGGATVLENIKGPDPNINAKDVVLWSAPRSYKSINGKEYVMAATNQDGMVSEFQYDVSGNMTQGLDPQGNKETRQYNSFSQLQAIQNCYQNMVDPAKPSPKWAMTYQYDGTGQLYQTVNANGETIKFQRDSKGRPIQKIGFDGRLLVYKYDVGGEENLSSMTVYPKGLDGPMETKLSFEYDGLARLSSRRLTFMDGTEYETNFQYDWQGQTTLKSYPNGATKENQYVGALLSYSQLYYEPVSGQRETWLDGRFEYVDATGKPNNIMVGQASMQSDFLHTFTYDLQAYPLSHSLDQMQPSTGKSNPLVQEKYTYNGADQLAQNLNAMSNTTTLYNYDGKRLKNSQIGTAAAKNYAYDKAGNLSTKGDTTITYTSNGAHGVTGSSTVFDILYDRAGRMITRTTQQSVTNFNYDSFGLLASYTNSAKEETTITCGPDGKTVRRVMPGNGGSLLLVSDDYNERTQADGSTIITLKLFGAGTLLGSFSKTQAKTSPTGGQSMPTALFTDNKGNVTHRFRGSDASLLETITYDDFGSPTITTIQGGDPTFDGTSTYESKRLDEPTGLFDFGSRWYDPLVGRYTTPDDVLAVKFLARTDGLNRLAFENNDPINHTDPSGQWSLSAVLGAVLGAALVVGAIALTIATGGAAAPLAAAAAGALASGGIAGITYSFDHRNERGGKFWGGYAATVLVNAAIGAASGALGAVATPARLVSATGRLGQAAGWSLSTTAENVIGRAASVGGQVLIGATESLLQTVAHNAISNKFYGTHYGLFEGAGKAFGTGAASSLLPGIFSAKGYKGESIAQSEAYSLKAGLKGGASIAFGAGKVVAEKEGVPEKAKQWVQQREQDASNWYHQQQSQFKSLSSMVGPSGFVGSLHNELQMNQSFVNYG</sequence>
<dbReference type="GeneID" id="19322900"/>
<name>R8BRC1_PHAM7</name>
<dbReference type="InterPro" id="IPR028994">
    <property type="entry name" value="Integrin_alpha_N"/>
</dbReference>
<accession>R8BRC1</accession>
<dbReference type="InterPro" id="IPR050708">
    <property type="entry name" value="T6SS_VgrG/RHS"/>
</dbReference>
<evidence type="ECO:0000313" key="3">
    <source>
        <dbReference type="Proteomes" id="UP000014074"/>
    </source>
</evidence>
<dbReference type="EMBL" id="KB932955">
    <property type="protein sequence ID" value="EOO01869.1"/>
    <property type="molecule type" value="Genomic_DNA"/>
</dbReference>
<dbReference type="HOGENOM" id="CLU_233016_0_0_1"/>
<protein>
    <submittedName>
        <fullName evidence="2">Putative virulence plasmid b protein</fullName>
    </submittedName>
</protein>
<feature type="transmembrane region" description="Helical" evidence="1">
    <location>
        <begin position="1882"/>
        <end position="1905"/>
    </location>
</feature>
<feature type="transmembrane region" description="Helical" evidence="1">
    <location>
        <begin position="1946"/>
        <end position="1970"/>
    </location>
</feature>
<dbReference type="PANTHER" id="PTHR32305">
    <property type="match status" value="1"/>
</dbReference>
<dbReference type="eggNOG" id="ENOG502R8P2">
    <property type="taxonomic scope" value="Eukaryota"/>
</dbReference>
<dbReference type="KEGG" id="tmn:UCRPA7_2631"/>
<dbReference type="SUPFAM" id="SSF69318">
    <property type="entry name" value="Integrin alpha N-terminal domain"/>
    <property type="match status" value="1"/>
</dbReference>
<keyword evidence="1" id="KW-1133">Transmembrane helix</keyword>
<dbReference type="Proteomes" id="UP000014074">
    <property type="component" value="Unassembled WGS sequence"/>
</dbReference>
<keyword evidence="3" id="KW-1185">Reference proteome</keyword>
<proteinExistence type="predicted"/>
<dbReference type="Gene3D" id="2.180.10.10">
    <property type="entry name" value="RHS repeat-associated core"/>
    <property type="match status" value="2"/>
</dbReference>
<dbReference type="NCBIfam" id="TIGR03696">
    <property type="entry name" value="Rhs_assc_core"/>
    <property type="match status" value="1"/>
</dbReference>
<dbReference type="OrthoDB" id="442731at2759"/>
<reference evidence="3" key="1">
    <citation type="journal article" date="2013" name="Genome Announc.">
        <title>Draft genome sequence of the ascomycete Phaeoacremonium aleophilum strain UCR-PA7, a causal agent of the esca disease complex in grapevines.</title>
        <authorList>
            <person name="Blanco-Ulate B."/>
            <person name="Rolshausen P."/>
            <person name="Cantu D."/>
        </authorList>
    </citation>
    <scope>NUCLEOTIDE SEQUENCE [LARGE SCALE GENOMIC DNA]</scope>
    <source>
        <strain evidence="3">UCR-PA7</strain>
    </source>
</reference>
<dbReference type="PANTHER" id="PTHR32305:SF15">
    <property type="entry name" value="PROTEIN RHSA-RELATED"/>
    <property type="match status" value="1"/>
</dbReference>